<dbReference type="PROSITE" id="PS51186">
    <property type="entry name" value="GNAT"/>
    <property type="match status" value="1"/>
</dbReference>
<dbReference type="OrthoDB" id="329272at2759"/>
<dbReference type="AlphaFoldDB" id="A0A914BBH9"/>
<organism evidence="2 3">
    <name type="scientific">Patiria miniata</name>
    <name type="common">Bat star</name>
    <name type="synonym">Asterina miniata</name>
    <dbReference type="NCBI Taxonomy" id="46514"/>
    <lineage>
        <taxon>Eukaryota</taxon>
        <taxon>Metazoa</taxon>
        <taxon>Echinodermata</taxon>
        <taxon>Eleutherozoa</taxon>
        <taxon>Asterozoa</taxon>
        <taxon>Asteroidea</taxon>
        <taxon>Valvatacea</taxon>
        <taxon>Valvatida</taxon>
        <taxon>Asterinidae</taxon>
        <taxon>Patiria</taxon>
    </lineage>
</organism>
<dbReference type="EnsemblMetazoa" id="XM_038217451.1">
    <property type="protein sequence ID" value="XP_038073379.1"/>
    <property type="gene ID" value="LOC119741624"/>
</dbReference>
<dbReference type="GO" id="GO:0005737">
    <property type="term" value="C:cytoplasm"/>
    <property type="evidence" value="ECO:0007669"/>
    <property type="project" value="TreeGrafter"/>
</dbReference>
<proteinExistence type="predicted"/>
<dbReference type="SUPFAM" id="SSF55729">
    <property type="entry name" value="Acyl-CoA N-acyltransferases (Nat)"/>
    <property type="match status" value="1"/>
</dbReference>
<dbReference type="Gene3D" id="3.40.630.30">
    <property type="match status" value="1"/>
</dbReference>
<dbReference type="PANTHER" id="PTHR13538">
    <property type="entry name" value="N-ACETYLTRANSFERASE 6"/>
    <property type="match status" value="1"/>
</dbReference>
<dbReference type="InterPro" id="IPR039840">
    <property type="entry name" value="NAA80"/>
</dbReference>
<feature type="domain" description="N-acetyltransferase" evidence="1">
    <location>
        <begin position="5"/>
        <end position="158"/>
    </location>
</feature>
<name>A0A914BBH9_PATMI</name>
<accession>A0A914BBH9</accession>
<reference evidence="2" key="1">
    <citation type="submission" date="2022-11" db="UniProtKB">
        <authorList>
            <consortium name="EnsemblMetazoa"/>
        </authorList>
    </citation>
    <scope>IDENTIFICATION</scope>
</reference>
<dbReference type="CDD" id="cd04301">
    <property type="entry name" value="NAT_SF"/>
    <property type="match status" value="1"/>
</dbReference>
<protein>
    <recommendedName>
        <fullName evidence="1">N-acetyltransferase domain-containing protein</fullName>
    </recommendedName>
</protein>
<keyword evidence="3" id="KW-1185">Reference proteome</keyword>
<evidence type="ECO:0000313" key="2">
    <source>
        <dbReference type="EnsemblMetazoa" id="XP_038073379.1"/>
    </source>
</evidence>
<dbReference type="GO" id="GO:0008080">
    <property type="term" value="F:N-acetyltransferase activity"/>
    <property type="evidence" value="ECO:0007669"/>
    <property type="project" value="InterPro"/>
</dbReference>
<dbReference type="InterPro" id="IPR000182">
    <property type="entry name" value="GNAT_dom"/>
</dbReference>
<evidence type="ECO:0000259" key="1">
    <source>
        <dbReference type="PROSITE" id="PS51186"/>
    </source>
</evidence>
<dbReference type="GeneID" id="119741624"/>
<sequence length="200" mass="23246">MNNTMTSYALEPLHSRQDLIEDTVRLLKDEWPMCLAERLKSVETSKCTGLPCSLVLIETREGATSEVLGHVRLVPVHPESECRVYLESVAIKKNRQKQGLGRKIHEMTEDYAKNRLGSRYLHATVLTESNEMFYRRLGFEDCPETTLIAANVLRTFVYTTWEGHIIPDEWKSMYEGGESLTKEEDDKIWHRFYAKDLYRA</sequence>
<evidence type="ECO:0000313" key="3">
    <source>
        <dbReference type="Proteomes" id="UP000887568"/>
    </source>
</evidence>
<dbReference type="InterPro" id="IPR016181">
    <property type="entry name" value="Acyl_CoA_acyltransferase"/>
</dbReference>
<dbReference type="RefSeq" id="XP_038073379.1">
    <property type="nucleotide sequence ID" value="XM_038217451.1"/>
</dbReference>
<dbReference type="PANTHER" id="PTHR13538:SF4">
    <property type="entry name" value="N-ALPHA-ACETYLTRANSFERASE 80"/>
    <property type="match status" value="1"/>
</dbReference>
<dbReference type="Pfam" id="PF00583">
    <property type="entry name" value="Acetyltransf_1"/>
    <property type="match status" value="1"/>
</dbReference>
<dbReference type="OMA" id="ECCELIN"/>
<dbReference type="GO" id="GO:1905502">
    <property type="term" value="F:acetyl-CoA binding"/>
    <property type="evidence" value="ECO:0007669"/>
    <property type="project" value="TreeGrafter"/>
</dbReference>
<dbReference type="Proteomes" id="UP000887568">
    <property type="component" value="Unplaced"/>
</dbReference>